<accession>A0A368Q0N2</accession>
<evidence type="ECO:0000256" key="1">
    <source>
        <dbReference type="SAM" id="MobiDB-lite"/>
    </source>
</evidence>
<proteinExistence type="predicted"/>
<gene>
    <name evidence="3" type="ORF">SETIT_2G198400v2</name>
</gene>
<evidence type="ECO:0000256" key="2">
    <source>
        <dbReference type="SAM" id="Phobius"/>
    </source>
</evidence>
<dbReference type="AlphaFoldDB" id="A0A368Q0N2"/>
<feature type="region of interest" description="Disordered" evidence="1">
    <location>
        <begin position="91"/>
        <end position="126"/>
    </location>
</feature>
<protein>
    <submittedName>
        <fullName evidence="3">Uncharacterized protein</fullName>
    </submittedName>
</protein>
<name>A0A368Q0N2_SETIT</name>
<keyword evidence="2" id="KW-0472">Membrane</keyword>
<organism evidence="3">
    <name type="scientific">Setaria italica</name>
    <name type="common">Foxtail millet</name>
    <name type="synonym">Panicum italicum</name>
    <dbReference type="NCBI Taxonomy" id="4555"/>
    <lineage>
        <taxon>Eukaryota</taxon>
        <taxon>Viridiplantae</taxon>
        <taxon>Streptophyta</taxon>
        <taxon>Embryophyta</taxon>
        <taxon>Tracheophyta</taxon>
        <taxon>Spermatophyta</taxon>
        <taxon>Magnoliopsida</taxon>
        <taxon>Liliopsida</taxon>
        <taxon>Poales</taxon>
        <taxon>Poaceae</taxon>
        <taxon>PACMAD clade</taxon>
        <taxon>Panicoideae</taxon>
        <taxon>Panicodae</taxon>
        <taxon>Paniceae</taxon>
        <taxon>Cenchrinae</taxon>
        <taxon>Setaria</taxon>
    </lineage>
</organism>
<reference evidence="3" key="2">
    <citation type="submission" date="2015-07" db="EMBL/GenBank/DDBJ databases">
        <authorList>
            <person name="Noorani M."/>
        </authorList>
    </citation>
    <scope>NUCLEOTIDE SEQUENCE</scope>
    <source>
        <strain evidence="3">Yugu1</strain>
    </source>
</reference>
<keyword evidence="2" id="KW-0812">Transmembrane</keyword>
<keyword evidence="2" id="KW-1133">Transmembrane helix</keyword>
<evidence type="ECO:0000313" key="3">
    <source>
        <dbReference type="EMBL" id="RCV11591.1"/>
    </source>
</evidence>
<reference evidence="3" key="1">
    <citation type="journal article" date="2012" name="Nat. Biotechnol.">
        <title>Reference genome sequence of the model plant Setaria.</title>
        <authorList>
            <person name="Bennetzen J.L."/>
            <person name="Schmutz J."/>
            <person name="Wang H."/>
            <person name="Percifield R."/>
            <person name="Hawkins J."/>
            <person name="Pontaroli A.C."/>
            <person name="Estep M."/>
            <person name="Feng L."/>
            <person name="Vaughn J.N."/>
            <person name="Grimwood J."/>
            <person name="Jenkins J."/>
            <person name="Barry K."/>
            <person name="Lindquist E."/>
            <person name="Hellsten U."/>
            <person name="Deshpande S."/>
            <person name="Wang X."/>
            <person name="Wu X."/>
            <person name="Mitros T."/>
            <person name="Triplett J."/>
            <person name="Yang X."/>
            <person name="Ye C.Y."/>
            <person name="Mauro-Herrera M."/>
            <person name="Wang L."/>
            <person name="Li P."/>
            <person name="Sharma M."/>
            <person name="Sharma R."/>
            <person name="Ronald P.C."/>
            <person name="Panaud O."/>
            <person name="Kellogg E.A."/>
            <person name="Brutnell T.P."/>
            <person name="Doust A.N."/>
            <person name="Tuskan G.A."/>
            <person name="Rokhsar D."/>
            <person name="Devos K.M."/>
        </authorList>
    </citation>
    <scope>NUCLEOTIDE SEQUENCE [LARGE SCALE GENOMIC DNA]</scope>
    <source>
        <strain evidence="3">Yugu1</strain>
    </source>
</reference>
<feature type="transmembrane region" description="Helical" evidence="2">
    <location>
        <begin position="50"/>
        <end position="70"/>
    </location>
</feature>
<sequence length="126" mass="12388">MASSFRRTTTCYTLSCSSLELISIQKGCSRSSLLACCTIKMKGGVRGRGAAGAAAALLALLLVAASSVHADAAAAPARRLLGADGATMQPLAAAAPPPPQVSVSKAAGSCGTNDPNISCPPPPPAP</sequence>
<dbReference type="EMBL" id="CM003529">
    <property type="protein sequence ID" value="RCV11591.1"/>
    <property type="molecule type" value="Genomic_DNA"/>
</dbReference>